<evidence type="ECO:0000256" key="5">
    <source>
        <dbReference type="RuleBase" id="RU003869"/>
    </source>
</evidence>
<dbReference type="RefSeq" id="WP_101626748.1">
    <property type="nucleotide sequence ID" value="NZ_NJPO01000047.1"/>
</dbReference>
<evidence type="ECO:0000313" key="9">
    <source>
        <dbReference type="Proteomes" id="UP000234253"/>
    </source>
</evidence>
<evidence type="ECO:0000256" key="2">
    <source>
        <dbReference type="ARBA" id="ARBA00023274"/>
    </source>
</evidence>
<evidence type="ECO:0000259" key="7">
    <source>
        <dbReference type="Pfam" id="PF00347"/>
    </source>
</evidence>
<feature type="domain" description="Large ribosomal subunit protein uL6 alpha-beta" evidence="7">
    <location>
        <begin position="90"/>
        <end position="164"/>
    </location>
</feature>
<protein>
    <recommendedName>
        <fullName evidence="3 4">50S ribosomal protein L6</fullName>
    </recommendedName>
</protein>
<dbReference type="InterPro" id="IPR000702">
    <property type="entry name" value="Ribosomal_uL6-like"/>
</dbReference>
<name>A0A2N4XXB1_9GAMM</name>
<keyword evidence="1 5" id="KW-0689">Ribosomal protein</keyword>
<evidence type="ECO:0000256" key="4">
    <source>
        <dbReference type="NCBIfam" id="TIGR03654"/>
    </source>
</evidence>
<keyword evidence="6" id="KW-0694">RNA-binding</keyword>
<sequence>MSRIAKSPIIIPTNVKVKINGQDIIINSINYELTSHIHKAVQIQQIANKLIFCPREGYMNGWALAGTTRALINNMVIGVTKGFTKKLQLIGVGYRATIINNIVSLFLGFSHRIDYTLPIGVTAKCPSQTEIILQSADKQALGQVARDLHHYRNPDSYKGKGIRYAEEVVCTKEAKKK</sequence>
<reference evidence="8 9" key="1">
    <citation type="submission" date="2017-06" db="EMBL/GenBank/DDBJ databases">
        <title>Metabolic interaction between xylem feeders and their symbionts.</title>
        <authorList>
            <person name="Chouaia B."/>
        </authorList>
    </citation>
    <scope>NUCLEOTIDE SEQUENCE [LARGE SCALE GENOMIC DNA]</scope>
    <source>
        <strain evidence="8 9">Gra</strain>
    </source>
</reference>
<dbReference type="Gene3D" id="3.90.930.12">
    <property type="entry name" value="Ribosomal protein L6, alpha-beta domain"/>
    <property type="match status" value="2"/>
</dbReference>
<dbReference type="EMBL" id="NJPO01000047">
    <property type="protein sequence ID" value="PLK59031.1"/>
    <property type="molecule type" value="Genomic_DNA"/>
</dbReference>
<feature type="domain" description="Large ribosomal subunit protein uL6 alpha-beta" evidence="7">
    <location>
        <begin position="11"/>
        <end position="82"/>
    </location>
</feature>
<dbReference type="Proteomes" id="UP000234253">
    <property type="component" value="Unassembled WGS sequence"/>
</dbReference>
<dbReference type="GO" id="GO:0002181">
    <property type="term" value="P:cytoplasmic translation"/>
    <property type="evidence" value="ECO:0007669"/>
    <property type="project" value="TreeGrafter"/>
</dbReference>
<comment type="similarity">
    <text evidence="5">Belongs to the universal ribosomal protein uL6 family.</text>
</comment>
<dbReference type="InterPro" id="IPR002358">
    <property type="entry name" value="Ribosomal_uL6_CS"/>
</dbReference>
<dbReference type="InterPro" id="IPR019906">
    <property type="entry name" value="Ribosomal_uL6_bac-type"/>
</dbReference>
<evidence type="ECO:0000256" key="3">
    <source>
        <dbReference type="ARBA" id="ARBA00035454"/>
    </source>
</evidence>
<keyword evidence="2 5" id="KW-0687">Ribonucleoprotein</keyword>
<dbReference type="OrthoDB" id="9805007at2"/>
<dbReference type="SUPFAM" id="SSF56053">
    <property type="entry name" value="Ribosomal protein L6"/>
    <property type="match status" value="2"/>
</dbReference>
<dbReference type="PANTHER" id="PTHR11655">
    <property type="entry name" value="60S/50S RIBOSOMAL PROTEIN L6/L9"/>
    <property type="match status" value="1"/>
</dbReference>
<dbReference type="PROSITE" id="PS00525">
    <property type="entry name" value="RIBOSOMAL_L6_1"/>
    <property type="match status" value="1"/>
</dbReference>
<comment type="caution">
    <text evidence="8">The sequence shown here is derived from an EMBL/GenBank/DDBJ whole genome shotgun (WGS) entry which is preliminary data.</text>
</comment>
<proteinExistence type="inferred from homology"/>
<dbReference type="InterPro" id="IPR020040">
    <property type="entry name" value="Ribosomal_uL6_a/b-dom"/>
</dbReference>
<keyword evidence="6" id="KW-0699">rRNA-binding</keyword>
<dbReference type="InterPro" id="IPR036789">
    <property type="entry name" value="Ribosomal_uL6-like_a/b-dom_sf"/>
</dbReference>
<gene>
    <name evidence="8" type="ORF">CEX73_00960</name>
</gene>
<organism evidence="8 9">
    <name type="scientific">Candidatus Palibaumannia cicadellinicola</name>
    <dbReference type="NCBI Taxonomy" id="186490"/>
    <lineage>
        <taxon>Bacteria</taxon>
        <taxon>Pseudomonadati</taxon>
        <taxon>Pseudomonadota</taxon>
        <taxon>Gammaproteobacteria</taxon>
        <taxon>Candidatus Palibaumannia</taxon>
    </lineage>
</organism>
<dbReference type="PIRSF" id="PIRSF002162">
    <property type="entry name" value="Ribosomal_L6"/>
    <property type="match status" value="1"/>
</dbReference>
<dbReference type="GO" id="GO:0022625">
    <property type="term" value="C:cytosolic large ribosomal subunit"/>
    <property type="evidence" value="ECO:0007669"/>
    <property type="project" value="UniProtKB-UniRule"/>
</dbReference>
<dbReference type="NCBIfam" id="TIGR03654">
    <property type="entry name" value="L6_bact"/>
    <property type="match status" value="1"/>
</dbReference>
<evidence type="ECO:0000256" key="6">
    <source>
        <dbReference type="RuleBase" id="RU003870"/>
    </source>
</evidence>
<evidence type="ECO:0000256" key="1">
    <source>
        <dbReference type="ARBA" id="ARBA00022980"/>
    </source>
</evidence>
<dbReference type="GO" id="GO:0019843">
    <property type="term" value="F:rRNA binding"/>
    <property type="evidence" value="ECO:0007669"/>
    <property type="project" value="UniProtKB-UniRule"/>
</dbReference>
<comment type="function">
    <text evidence="6">This protein binds to the 23S rRNA, and is important in its secondary structure. It is located near the subunit interface in the base of the L7/L12 stalk, and near the tRNA binding site of the peptidyltransferase center.</text>
</comment>
<accession>A0A2N4XXB1</accession>
<evidence type="ECO:0000313" key="8">
    <source>
        <dbReference type="EMBL" id="PLK59031.1"/>
    </source>
</evidence>
<dbReference type="GO" id="GO:0003735">
    <property type="term" value="F:structural constituent of ribosome"/>
    <property type="evidence" value="ECO:0007669"/>
    <property type="project" value="UniProtKB-UniRule"/>
</dbReference>
<dbReference type="AlphaFoldDB" id="A0A2N4XXB1"/>
<dbReference type="PRINTS" id="PR00059">
    <property type="entry name" value="RIBOSOMALL6"/>
</dbReference>
<dbReference type="Pfam" id="PF00347">
    <property type="entry name" value="Ribosomal_L6"/>
    <property type="match status" value="2"/>
</dbReference>
<dbReference type="PANTHER" id="PTHR11655:SF14">
    <property type="entry name" value="LARGE RIBOSOMAL SUBUNIT PROTEIN UL6M"/>
    <property type="match status" value="1"/>
</dbReference>